<gene>
    <name evidence="4" type="ORF">CYY_003006</name>
</gene>
<dbReference type="AlphaFoldDB" id="A0A8J4PVF3"/>
<dbReference type="EMBL" id="AJWJ01000089">
    <property type="protein sequence ID" value="KAF2075693.1"/>
    <property type="molecule type" value="Genomic_DNA"/>
</dbReference>
<dbReference type="Gene3D" id="3.40.50.300">
    <property type="entry name" value="P-loop containing nucleotide triphosphate hydrolases"/>
    <property type="match status" value="1"/>
</dbReference>
<dbReference type="PANTHER" id="PTHR47977">
    <property type="entry name" value="RAS-RELATED PROTEIN RAB"/>
    <property type="match status" value="1"/>
</dbReference>
<dbReference type="InterPro" id="IPR027417">
    <property type="entry name" value="P-loop_NTPase"/>
</dbReference>
<dbReference type="SMART" id="SM00175">
    <property type="entry name" value="RAB"/>
    <property type="match status" value="1"/>
</dbReference>
<dbReference type="SMART" id="SM00173">
    <property type="entry name" value="RAS"/>
    <property type="match status" value="1"/>
</dbReference>
<evidence type="ECO:0008006" key="6">
    <source>
        <dbReference type="Google" id="ProtNLM"/>
    </source>
</evidence>
<keyword evidence="3" id="KW-0449">Lipoprotein</keyword>
<dbReference type="PROSITE" id="PS51419">
    <property type="entry name" value="RAB"/>
    <property type="match status" value="1"/>
</dbReference>
<evidence type="ECO:0000313" key="5">
    <source>
        <dbReference type="Proteomes" id="UP000695562"/>
    </source>
</evidence>
<keyword evidence="1" id="KW-0547">Nucleotide-binding</keyword>
<dbReference type="InterPro" id="IPR050227">
    <property type="entry name" value="Rab"/>
</dbReference>
<sequence length="168" mass="19668">MPTYQSTIGTDLRVKQFDDPHYTLILQVWDKYRGWEYRGKTGAPPSYYRNASAIFIFFDVTNRESFEFAKHEIASIPHDEYEQELYIVGSKIDLETQRVISREEGLKLAQEYAAQYYEVSAKDNLNIQQMFDEVALALFDKKKTYPDVPRKEIPCIEPPPPQPFCIVQ</sequence>
<protein>
    <recommendedName>
        <fullName evidence="6">Rab GTPase</fullName>
    </recommendedName>
</protein>
<evidence type="ECO:0000256" key="2">
    <source>
        <dbReference type="ARBA" id="ARBA00023134"/>
    </source>
</evidence>
<dbReference type="SUPFAM" id="SSF52540">
    <property type="entry name" value="P-loop containing nucleoside triphosphate hydrolases"/>
    <property type="match status" value="1"/>
</dbReference>
<dbReference type="SMART" id="SM00174">
    <property type="entry name" value="RHO"/>
    <property type="match status" value="1"/>
</dbReference>
<dbReference type="GO" id="GO:0003924">
    <property type="term" value="F:GTPase activity"/>
    <property type="evidence" value="ECO:0007669"/>
    <property type="project" value="InterPro"/>
</dbReference>
<evidence type="ECO:0000313" key="4">
    <source>
        <dbReference type="EMBL" id="KAF2075693.1"/>
    </source>
</evidence>
<evidence type="ECO:0000256" key="3">
    <source>
        <dbReference type="ARBA" id="ARBA00023288"/>
    </source>
</evidence>
<name>A0A8J4PVF3_9MYCE</name>
<keyword evidence="2" id="KW-0342">GTP-binding</keyword>
<dbReference type="PROSITE" id="PS51421">
    <property type="entry name" value="RAS"/>
    <property type="match status" value="1"/>
</dbReference>
<dbReference type="GO" id="GO:0005525">
    <property type="term" value="F:GTP binding"/>
    <property type="evidence" value="ECO:0007669"/>
    <property type="project" value="UniProtKB-KW"/>
</dbReference>
<organism evidence="4 5">
    <name type="scientific">Polysphondylium violaceum</name>
    <dbReference type="NCBI Taxonomy" id="133409"/>
    <lineage>
        <taxon>Eukaryota</taxon>
        <taxon>Amoebozoa</taxon>
        <taxon>Evosea</taxon>
        <taxon>Eumycetozoa</taxon>
        <taxon>Dictyostelia</taxon>
        <taxon>Dictyosteliales</taxon>
        <taxon>Dictyosteliaceae</taxon>
        <taxon>Polysphondylium</taxon>
    </lineage>
</organism>
<dbReference type="InterPro" id="IPR001806">
    <property type="entry name" value="Small_GTPase"/>
</dbReference>
<dbReference type="CDD" id="cd00154">
    <property type="entry name" value="Rab"/>
    <property type="match status" value="1"/>
</dbReference>
<dbReference type="OrthoDB" id="9989112at2759"/>
<keyword evidence="5" id="KW-1185">Reference proteome</keyword>
<evidence type="ECO:0000256" key="1">
    <source>
        <dbReference type="ARBA" id="ARBA00022741"/>
    </source>
</evidence>
<dbReference type="Proteomes" id="UP000695562">
    <property type="component" value="Unassembled WGS sequence"/>
</dbReference>
<dbReference type="PRINTS" id="PR00449">
    <property type="entry name" value="RASTRNSFRMNG"/>
</dbReference>
<comment type="caution">
    <text evidence="4">The sequence shown here is derived from an EMBL/GenBank/DDBJ whole genome shotgun (WGS) entry which is preliminary data.</text>
</comment>
<accession>A0A8J4PVF3</accession>
<reference evidence="4" key="1">
    <citation type="submission" date="2020-01" db="EMBL/GenBank/DDBJ databases">
        <title>Development of genomics and gene disruption for Polysphondylium violaceum indicates a role for the polyketide synthase stlB in stalk morphogenesis.</title>
        <authorList>
            <person name="Narita B."/>
            <person name="Kawabe Y."/>
            <person name="Kin K."/>
            <person name="Saito T."/>
            <person name="Gibbs R."/>
            <person name="Kuspa A."/>
            <person name="Muzny D."/>
            <person name="Queller D."/>
            <person name="Richards S."/>
            <person name="Strassman J."/>
            <person name="Sucgang R."/>
            <person name="Worley K."/>
            <person name="Schaap P."/>
        </authorList>
    </citation>
    <scope>NUCLEOTIDE SEQUENCE</scope>
    <source>
        <strain evidence="4">QSvi11</strain>
    </source>
</reference>
<dbReference type="Pfam" id="PF00071">
    <property type="entry name" value="Ras"/>
    <property type="match status" value="1"/>
</dbReference>
<proteinExistence type="predicted"/>